<dbReference type="EMBL" id="JACXXH010000003">
    <property type="protein sequence ID" value="MBD3863293.1"/>
    <property type="molecule type" value="Genomic_DNA"/>
</dbReference>
<keyword evidence="1" id="KW-0732">Signal</keyword>
<feature type="domain" description="DUF6265" evidence="2">
    <location>
        <begin position="40"/>
        <end position="147"/>
    </location>
</feature>
<evidence type="ECO:0000256" key="1">
    <source>
        <dbReference type="SAM" id="SignalP"/>
    </source>
</evidence>
<evidence type="ECO:0000259" key="2">
    <source>
        <dbReference type="Pfam" id="PF19780"/>
    </source>
</evidence>
<gene>
    <name evidence="3" type="ORF">IEG06_07500</name>
</gene>
<dbReference type="Proteomes" id="UP000627521">
    <property type="component" value="Unassembled WGS sequence"/>
</dbReference>
<accession>A0ABR8LSW6</accession>
<comment type="caution">
    <text evidence="3">The sequence shown here is derived from an EMBL/GenBank/DDBJ whole genome shotgun (WGS) entry which is preliminary data.</text>
</comment>
<protein>
    <recommendedName>
        <fullName evidence="2">DUF6265 domain-containing protein</fullName>
    </recommendedName>
</protein>
<dbReference type="InterPro" id="IPR046232">
    <property type="entry name" value="DUF6265"/>
</dbReference>
<proteinExistence type="predicted"/>
<sequence>MKQSITILILLFISVSYSQTNTLKFEDHMTSPKANLSQVSWIAGHWKGEAFGGITEEIWSPPLGDSMMFSFKLVNDGKVIFYELGGIRQVDDTLIFQLKHFGNDFKGWEEKDETVDAKLIKIDNNRAYFDQFTFERISETEINIYVVIEENGQTEEVKFNYKKD</sequence>
<name>A0ABR8LSW6_9FLAO</name>
<keyword evidence="4" id="KW-1185">Reference proteome</keyword>
<dbReference type="RefSeq" id="WP_191099629.1">
    <property type="nucleotide sequence ID" value="NZ_JACXXF010000003.1"/>
</dbReference>
<feature type="signal peptide" evidence="1">
    <location>
        <begin position="1"/>
        <end position="18"/>
    </location>
</feature>
<feature type="chain" id="PRO_5045597104" description="DUF6265 domain-containing protein" evidence="1">
    <location>
        <begin position="19"/>
        <end position="164"/>
    </location>
</feature>
<evidence type="ECO:0000313" key="3">
    <source>
        <dbReference type="EMBL" id="MBD3863293.1"/>
    </source>
</evidence>
<evidence type="ECO:0000313" key="4">
    <source>
        <dbReference type="Proteomes" id="UP000627521"/>
    </source>
</evidence>
<organism evidence="3 4">
    <name type="scientific">Olleya marilimosa</name>
    <dbReference type="NCBI Taxonomy" id="272164"/>
    <lineage>
        <taxon>Bacteria</taxon>
        <taxon>Pseudomonadati</taxon>
        <taxon>Bacteroidota</taxon>
        <taxon>Flavobacteriia</taxon>
        <taxon>Flavobacteriales</taxon>
        <taxon>Flavobacteriaceae</taxon>
    </lineage>
</organism>
<reference evidence="3 4" key="1">
    <citation type="submission" date="2020-09" db="EMBL/GenBank/DDBJ databases">
        <title>Bacillus nautilus sp. nov., Chryseoglobus crepusculi sp. nov, and Psychrobacter noctis sp. nov., isolated from deep-sea sponges from the equatorial Atlantic.</title>
        <authorList>
            <person name="Stennett H.L."/>
            <person name="Williams S.E."/>
        </authorList>
    </citation>
    <scope>NUCLEOTIDE SEQUENCE [LARGE SCALE GENOMIC DNA]</scope>
    <source>
        <strain evidence="3 4">28M-24</strain>
    </source>
</reference>
<dbReference type="Pfam" id="PF19780">
    <property type="entry name" value="DUF6265"/>
    <property type="match status" value="1"/>
</dbReference>